<dbReference type="EMBL" id="CM042042">
    <property type="protein sequence ID" value="KAI3704058.1"/>
    <property type="molecule type" value="Genomic_DNA"/>
</dbReference>
<protein>
    <submittedName>
        <fullName evidence="1">Uncharacterized protein</fullName>
    </submittedName>
</protein>
<sequence length="99" mass="10869">MKLEAAGDHEQHNEDKSSDEDQDSEKSRSYEATSVAPIRKLGNRQRDGRGRCDVSPMLMVNDNGAVPSCIISCRSGTSCFPFWGTAKYCLNQGVSGVFH</sequence>
<dbReference type="Proteomes" id="UP001056120">
    <property type="component" value="Linkage Group LG25"/>
</dbReference>
<proteinExistence type="predicted"/>
<evidence type="ECO:0000313" key="1">
    <source>
        <dbReference type="EMBL" id="KAI3704058.1"/>
    </source>
</evidence>
<evidence type="ECO:0000313" key="2">
    <source>
        <dbReference type="Proteomes" id="UP001056120"/>
    </source>
</evidence>
<name>A0ACB9A3S5_9ASTR</name>
<comment type="caution">
    <text evidence="1">The sequence shown here is derived from an EMBL/GenBank/DDBJ whole genome shotgun (WGS) entry which is preliminary data.</text>
</comment>
<gene>
    <name evidence="1" type="ORF">L1987_74265</name>
</gene>
<accession>A0ACB9A3S5</accession>
<reference evidence="1 2" key="2">
    <citation type="journal article" date="2022" name="Mol. Ecol. Resour.">
        <title>The genomes of chicory, endive, great burdock and yacon provide insights into Asteraceae paleo-polyploidization history and plant inulin production.</title>
        <authorList>
            <person name="Fan W."/>
            <person name="Wang S."/>
            <person name="Wang H."/>
            <person name="Wang A."/>
            <person name="Jiang F."/>
            <person name="Liu H."/>
            <person name="Zhao H."/>
            <person name="Xu D."/>
            <person name="Zhang Y."/>
        </authorList>
    </citation>
    <scope>NUCLEOTIDE SEQUENCE [LARGE SCALE GENOMIC DNA]</scope>
    <source>
        <strain evidence="2">cv. Yunnan</strain>
        <tissue evidence="1">Leaves</tissue>
    </source>
</reference>
<organism evidence="1 2">
    <name type="scientific">Smallanthus sonchifolius</name>
    <dbReference type="NCBI Taxonomy" id="185202"/>
    <lineage>
        <taxon>Eukaryota</taxon>
        <taxon>Viridiplantae</taxon>
        <taxon>Streptophyta</taxon>
        <taxon>Embryophyta</taxon>
        <taxon>Tracheophyta</taxon>
        <taxon>Spermatophyta</taxon>
        <taxon>Magnoliopsida</taxon>
        <taxon>eudicotyledons</taxon>
        <taxon>Gunneridae</taxon>
        <taxon>Pentapetalae</taxon>
        <taxon>asterids</taxon>
        <taxon>campanulids</taxon>
        <taxon>Asterales</taxon>
        <taxon>Asteraceae</taxon>
        <taxon>Asteroideae</taxon>
        <taxon>Heliantheae alliance</taxon>
        <taxon>Millerieae</taxon>
        <taxon>Smallanthus</taxon>
    </lineage>
</organism>
<keyword evidence="2" id="KW-1185">Reference proteome</keyword>
<reference evidence="2" key="1">
    <citation type="journal article" date="2022" name="Mol. Ecol. Resour.">
        <title>The genomes of chicory, endive, great burdock and yacon provide insights into Asteraceae palaeo-polyploidization history and plant inulin production.</title>
        <authorList>
            <person name="Fan W."/>
            <person name="Wang S."/>
            <person name="Wang H."/>
            <person name="Wang A."/>
            <person name="Jiang F."/>
            <person name="Liu H."/>
            <person name="Zhao H."/>
            <person name="Xu D."/>
            <person name="Zhang Y."/>
        </authorList>
    </citation>
    <scope>NUCLEOTIDE SEQUENCE [LARGE SCALE GENOMIC DNA]</scope>
    <source>
        <strain evidence="2">cv. Yunnan</strain>
    </source>
</reference>